<dbReference type="EMBL" id="VUNI01000002">
    <property type="protein sequence ID" value="MST73796.1"/>
    <property type="molecule type" value="Genomic_DNA"/>
</dbReference>
<feature type="domain" description="Flagellar hook-associated protein FlgK helical" evidence="9">
    <location>
        <begin position="103"/>
        <end position="352"/>
    </location>
</feature>
<evidence type="ECO:0000256" key="7">
    <source>
        <dbReference type="RuleBase" id="RU362065"/>
    </source>
</evidence>
<keyword evidence="11" id="KW-1185">Reference proteome</keyword>
<dbReference type="GO" id="GO:0005198">
    <property type="term" value="F:structural molecule activity"/>
    <property type="evidence" value="ECO:0007669"/>
    <property type="project" value="UniProtKB-UniRule"/>
</dbReference>
<sequence length="567" mass="63425">MANGFGSLYVGTSGLQSAQNALNVTANNLANVDTKGYVRQQVRFADKNYSNLKLATPKTAMQQSGLGVSIGDVVHARDIFLDKAFRTETGRYGFYSTMYENVSNVEDMFQELHGEEFKESIDDLWSAFQELAKDSMNSTNQNLVVQKSELFISRCNSLYSDLKSYQNNLNNQIYDDIQTVNDIGKQIYQLNNDIIKVESGGQETAMTLRDQRDALLDKLAGYGNVTASEDQFGAVTVTFENVDFVDDNRCYEIQMKADKETGFYTPYWGQLSDVDSGEYVPVFRMDRDISSEFNTDVGKIKGLMVSRGTTYGKYSDLDDETSYKTIENNTVMEAQAQIDKLFHSIATGLNDIFCPNTELQTAITTTDGQTYAAGTRILDVDNCTLGEDKQLPPQELFSRIGCDRYTTVTGTDGKTYYIYNEEDMSDTSKQYMIGSTKINPEIQAQITKLPVYTQNGAVDYELGKKLTALWEAKDMTINPYDNTPCTFQNYYNKVVDMLGTVGNVYSSVMDTLSNTVEAVDNQRSQVTGVASDEELTHMVKFQSAYNAASRFITVISEMTELIVTGLI</sequence>
<dbReference type="PANTHER" id="PTHR30033:SF2">
    <property type="entry name" value="FLAGELLAR HOOK PROTEIN"/>
    <property type="match status" value="1"/>
</dbReference>
<dbReference type="PROSITE" id="PS00588">
    <property type="entry name" value="FLAGELLA_BB_ROD"/>
    <property type="match status" value="1"/>
</dbReference>
<reference evidence="10 11" key="1">
    <citation type="submission" date="2019-08" db="EMBL/GenBank/DDBJ databases">
        <title>In-depth cultivation of the pig gut microbiome towards novel bacterial diversity and tailored functional studies.</title>
        <authorList>
            <person name="Wylensek D."/>
            <person name="Hitch T.C.A."/>
            <person name="Clavel T."/>
        </authorList>
    </citation>
    <scope>NUCLEOTIDE SEQUENCE [LARGE SCALE GENOMIC DNA]</scope>
    <source>
        <strain evidence="10 11">MUC/MUC-530-WT-4D</strain>
    </source>
</reference>
<dbReference type="RefSeq" id="WP_154428298.1">
    <property type="nucleotide sequence ID" value="NZ_VUNI01000002.1"/>
</dbReference>
<evidence type="ECO:0000259" key="9">
    <source>
        <dbReference type="Pfam" id="PF22638"/>
    </source>
</evidence>
<evidence type="ECO:0000256" key="2">
    <source>
        <dbReference type="ARBA" id="ARBA00004613"/>
    </source>
</evidence>
<keyword evidence="5 7" id="KW-0964">Secreted</keyword>
<dbReference type="SUPFAM" id="SSF64518">
    <property type="entry name" value="Phase 1 flagellin"/>
    <property type="match status" value="1"/>
</dbReference>
<organism evidence="10 11">
    <name type="scientific">Roseburia porci</name>
    <dbReference type="NCBI Taxonomy" id="2605790"/>
    <lineage>
        <taxon>Bacteria</taxon>
        <taxon>Bacillati</taxon>
        <taxon>Bacillota</taxon>
        <taxon>Clostridia</taxon>
        <taxon>Lachnospirales</taxon>
        <taxon>Lachnospiraceae</taxon>
        <taxon>Roseburia</taxon>
    </lineage>
</organism>
<dbReference type="Proteomes" id="UP000474024">
    <property type="component" value="Unassembled WGS sequence"/>
</dbReference>
<comment type="caution">
    <text evidence="10">The sequence shown here is derived from an EMBL/GenBank/DDBJ whole genome shotgun (WGS) entry which is preliminary data.</text>
</comment>
<evidence type="ECO:0000313" key="10">
    <source>
        <dbReference type="EMBL" id="MST73796.1"/>
    </source>
</evidence>
<dbReference type="InterPro" id="IPR001444">
    <property type="entry name" value="Flag_bb_rod_N"/>
</dbReference>
<dbReference type="Pfam" id="PF22638">
    <property type="entry name" value="FlgK_D1"/>
    <property type="match status" value="1"/>
</dbReference>
<accession>A0A6L5YPP4</accession>
<keyword evidence="10" id="KW-0969">Cilium</keyword>
<dbReference type="PANTHER" id="PTHR30033">
    <property type="entry name" value="FLAGELLAR HOOK-ASSOCIATED PROTEIN 1"/>
    <property type="match status" value="1"/>
</dbReference>
<comment type="similarity">
    <text evidence="3 7">Belongs to the flagella basal body rod proteins family.</text>
</comment>
<dbReference type="InterPro" id="IPR019776">
    <property type="entry name" value="Flagellar_basal_body_rod_CS"/>
</dbReference>
<dbReference type="InterPro" id="IPR002371">
    <property type="entry name" value="FlgK"/>
</dbReference>
<dbReference type="NCBIfam" id="TIGR02492">
    <property type="entry name" value="flgK_ends"/>
    <property type="match status" value="1"/>
</dbReference>
<evidence type="ECO:0000256" key="4">
    <source>
        <dbReference type="ARBA" id="ARBA00016244"/>
    </source>
</evidence>
<dbReference type="GO" id="GO:0005576">
    <property type="term" value="C:extracellular region"/>
    <property type="evidence" value="ECO:0007669"/>
    <property type="project" value="UniProtKB-SubCell"/>
</dbReference>
<evidence type="ECO:0000256" key="3">
    <source>
        <dbReference type="ARBA" id="ARBA00009677"/>
    </source>
</evidence>
<name>A0A6L5YPP4_9FIRM</name>
<evidence type="ECO:0000259" key="8">
    <source>
        <dbReference type="Pfam" id="PF00460"/>
    </source>
</evidence>
<keyword evidence="6 7" id="KW-0975">Bacterial flagellum</keyword>
<evidence type="ECO:0000256" key="6">
    <source>
        <dbReference type="ARBA" id="ARBA00023143"/>
    </source>
</evidence>
<dbReference type="InterPro" id="IPR053927">
    <property type="entry name" value="FlgK_helical"/>
</dbReference>
<keyword evidence="10" id="KW-0282">Flagellum</keyword>
<keyword evidence="10" id="KW-0966">Cell projection</keyword>
<evidence type="ECO:0000256" key="5">
    <source>
        <dbReference type="ARBA" id="ARBA00022525"/>
    </source>
</evidence>
<feature type="domain" description="Flagellar basal body rod protein N-terminal" evidence="8">
    <location>
        <begin position="8"/>
        <end position="37"/>
    </location>
</feature>
<gene>
    <name evidence="7 10" type="primary">flgK</name>
    <name evidence="10" type="ORF">FYJ75_01950</name>
</gene>
<dbReference type="PRINTS" id="PR01005">
    <property type="entry name" value="FLGHOOKAP1"/>
</dbReference>
<dbReference type="GO" id="GO:0044780">
    <property type="term" value="P:bacterial-type flagellum assembly"/>
    <property type="evidence" value="ECO:0007669"/>
    <property type="project" value="InterPro"/>
</dbReference>
<dbReference type="GO" id="GO:0009424">
    <property type="term" value="C:bacterial-type flagellum hook"/>
    <property type="evidence" value="ECO:0007669"/>
    <property type="project" value="UniProtKB-UniRule"/>
</dbReference>
<comment type="subcellular location">
    <subcellularLocation>
        <location evidence="1 7">Bacterial flagellum</location>
    </subcellularLocation>
    <subcellularLocation>
        <location evidence="2 7">Secreted</location>
    </subcellularLocation>
</comment>
<evidence type="ECO:0000313" key="11">
    <source>
        <dbReference type="Proteomes" id="UP000474024"/>
    </source>
</evidence>
<protein>
    <recommendedName>
        <fullName evidence="4 7">Flagellar hook-associated protein 1</fullName>
        <shortName evidence="7">HAP1</shortName>
    </recommendedName>
</protein>
<evidence type="ECO:0000256" key="1">
    <source>
        <dbReference type="ARBA" id="ARBA00004365"/>
    </source>
</evidence>
<dbReference type="Pfam" id="PF00460">
    <property type="entry name" value="Flg_bb_rod"/>
    <property type="match status" value="1"/>
</dbReference>
<dbReference type="AlphaFoldDB" id="A0A6L5YPP4"/>
<proteinExistence type="inferred from homology"/>